<dbReference type="EMBL" id="PRLP01000017">
    <property type="protein sequence ID" value="PPC78242.1"/>
    <property type="molecule type" value="Genomic_DNA"/>
</dbReference>
<dbReference type="Proteomes" id="UP000238196">
    <property type="component" value="Unassembled WGS sequence"/>
</dbReference>
<organism evidence="2 3">
    <name type="scientific">Proteobacteria bacterium 228</name>
    <dbReference type="NCBI Taxonomy" id="2083153"/>
    <lineage>
        <taxon>Bacteria</taxon>
        <taxon>Pseudomonadati</taxon>
        <taxon>Pseudomonadota</taxon>
    </lineage>
</organism>
<sequence>MYKPTALSLTVLVLVVTCVLALDSMHDGLTGPYGTALAMSWLMVGNWQGYHRIRRNAPQGMLCWASWLLTISKGPLNARKLFRPEG</sequence>
<evidence type="ECO:0000313" key="2">
    <source>
        <dbReference type="EMBL" id="PPC78242.1"/>
    </source>
</evidence>
<keyword evidence="1" id="KW-0472">Membrane</keyword>
<dbReference type="OrthoDB" id="9961803at2"/>
<gene>
    <name evidence="2" type="ORF">C4K68_06310</name>
</gene>
<keyword evidence="1" id="KW-1133">Transmembrane helix</keyword>
<keyword evidence="1" id="KW-0812">Transmembrane</keyword>
<evidence type="ECO:0000313" key="3">
    <source>
        <dbReference type="Proteomes" id="UP000238196"/>
    </source>
</evidence>
<feature type="transmembrane region" description="Helical" evidence="1">
    <location>
        <begin position="31"/>
        <end position="50"/>
    </location>
</feature>
<dbReference type="AlphaFoldDB" id="A0A2S5KUB3"/>
<name>A0A2S5KUB3_9PROT</name>
<comment type="caution">
    <text evidence="2">The sequence shown here is derived from an EMBL/GenBank/DDBJ whole genome shotgun (WGS) entry which is preliminary data.</text>
</comment>
<protein>
    <submittedName>
        <fullName evidence="2">Uncharacterized protein</fullName>
    </submittedName>
</protein>
<proteinExistence type="predicted"/>
<evidence type="ECO:0000256" key="1">
    <source>
        <dbReference type="SAM" id="Phobius"/>
    </source>
</evidence>
<accession>A0A2S5KUB3</accession>
<reference evidence="2 3" key="1">
    <citation type="submission" date="2018-02" db="EMBL/GenBank/DDBJ databases">
        <title>novel marine gammaproteobacteria from coastal saline agro ecosystem.</title>
        <authorList>
            <person name="Krishnan R."/>
            <person name="Ramesh Kumar N."/>
        </authorList>
    </citation>
    <scope>NUCLEOTIDE SEQUENCE [LARGE SCALE GENOMIC DNA]</scope>
    <source>
        <strain evidence="2 3">228</strain>
    </source>
</reference>